<dbReference type="SUPFAM" id="SSF103657">
    <property type="entry name" value="BAR/IMD domain-like"/>
    <property type="match status" value="2"/>
</dbReference>
<reference evidence="3 4" key="1">
    <citation type="submission" date="2016-03" db="EMBL/GenBank/DDBJ databases">
        <title>Whole genome sequencing of Grifola frondosa 9006-11.</title>
        <authorList>
            <person name="Min B."/>
            <person name="Park H."/>
            <person name="Kim J.-G."/>
            <person name="Cho H."/>
            <person name="Oh Y.-L."/>
            <person name="Kong W.-S."/>
            <person name="Choi I.-G."/>
        </authorList>
    </citation>
    <scope>NUCLEOTIDE SEQUENCE [LARGE SCALE GENOMIC DNA]</scope>
    <source>
        <strain evidence="3 4">9006-11</strain>
    </source>
</reference>
<dbReference type="GO" id="GO:0030687">
    <property type="term" value="C:preribosome, large subunit precursor"/>
    <property type="evidence" value="ECO:0007669"/>
    <property type="project" value="TreeGrafter"/>
</dbReference>
<dbReference type="Proteomes" id="UP000092993">
    <property type="component" value="Unassembled WGS sequence"/>
</dbReference>
<dbReference type="GO" id="GO:0090730">
    <property type="term" value="C:Las1 complex"/>
    <property type="evidence" value="ECO:0007669"/>
    <property type="project" value="InterPro"/>
</dbReference>
<evidence type="ECO:0000313" key="3">
    <source>
        <dbReference type="EMBL" id="OBZ79225.1"/>
    </source>
</evidence>
<evidence type="ECO:0000256" key="1">
    <source>
        <dbReference type="SAM" id="MobiDB-lite"/>
    </source>
</evidence>
<dbReference type="EMBL" id="LUGG01000001">
    <property type="protein sequence ID" value="OBZ79225.1"/>
    <property type="molecule type" value="Genomic_DNA"/>
</dbReference>
<evidence type="ECO:0000259" key="2">
    <source>
        <dbReference type="PROSITE" id="PS50238"/>
    </source>
</evidence>
<dbReference type="GO" id="GO:0000460">
    <property type="term" value="P:maturation of 5.8S rRNA"/>
    <property type="evidence" value="ECO:0007669"/>
    <property type="project" value="TreeGrafter"/>
</dbReference>
<feature type="compositionally biased region" description="Low complexity" evidence="1">
    <location>
        <begin position="1145"/>
        <end position="1158"/>
    </location>
</feature>
<accession>A0A1C7MQR7</accession>
<dbReference type="AlphaFoldDB" id="A0A1C7MQR7"/>
<feature type="compositionally biased region" description="Polar residues" evidence="1">
    <location>
        <begin position="1045"/>
        <end position="1054"/>
    </location>
</feature>
<feature type="domain" description="Rho-GAP" evidence="2">
    <location>
        <begin position="779"/>
        <end position="974"/>
    </location>
</feature>
<dbReference type="CDD" id="cd00159">
    <property type="entry name" value="RhoGAP"/>
    <property type="match status" value="1"/>
</dbReference>
<feature type="region of interest" description="Disordered" evidence="1">
    <location>
        <begin position="596"/>
        <end position="641"/>
    </location>
</feature>
<dbReference type="PANTHER" id="PTHR15002:SF0">
    <property type="entry name" value="RIBOSOMAL BIOGENESIS PROTEIN LAS1L"/>
    <property type="match status" value="1"/>
</dbReference>
<dbReference type="OrthoDB" id="79452at2759"/>
<comment type="caution">
    <text evidence="3">The sequence shown here is derived from an EMBL/GenBank/DDBJ whole genome shotgun (WGS) entry which is preliminary data.</text>
</comment>
<dbReference type="InterPro" id="IPR000198">
    <property type="entry name" value="RhoGAP_dom"/>
</dbReference>
<dbReference type="InterPro" id="IPR008936">
    <property type="entry name" value="Rho_GTPase_activation_prot"/>
</dbReference>
<dbReference type="SMART" id="SM00324">
    <property type="entry name" value="RhoGAP"/>
    <property type="match status" value="1"/>
</dbReference>
<dbReference type="InterPro" id="IPR007174">
    <property type="entry name" value="Las1"/>
</dbReference>
<dbReference type="GO" id="GO:0007165">
    <property type="term" value="P:signal transduction"/>
    <property type="evidence" value="ECO:0007669"/>
    <property type="project" value="InterPro"/>
</dbReference>
<protein>
    <submittedName>
        <fullName evidence="3">Protein LAS1</fullName>
    </submittedName>
</protein>
<organism evidence="3 4">
    <name type="scientific">Grifola frondosa</name>
    <name type="common">Maitake</name>
    <name type="synonym">Polyporus frondosus</name>
    <dbReference type="NCBI Taxonomy" id="5627"/>
    <lineage>
        <taxon>Eukaryota</taxon>
        <taxon>Fungi</taxon>
        <taxon>Dikarya</taxon>
        <taxon>Basidiomycota</taxon>
        <taxon>Agaricomycotina</taxon>
        <taxon>Agaricomycetes</taxon>
        <taxon>Polyporales</taxon>
        <taxon>Grifolaceae</taxon>
        <taxon>Grifola</taxon>
    </lineage>
</organism>
<dbReference type="Gene3D" id="1.20.1270.60">
    <property type="entry name" value="Arfaptin homology (AH) domain/BAR domain"/>
    <property type="match status" value="2"/>
</dbReference>
<gene>
    <name evidence="3" type="primary">LAS1</name>
    <name evidence="3" type="ORF">A0H81_00433</name>
</gene>
<dbReference type="GO" id="GO:0000470">
    <property type="term" value="P:maturation of LSU-rRNA"/>
    <property type="evidence" value="ECO:0007669"/>
    <property type="project" value="TreeGrafter"/>
</dbReference>
<feature type="region of interest" description="Disordered" evidence="1">
    <location>
        <begin position="999"/>
        <end position="1196"/>
    </location>
</feature>
<dbReference type="PROSITE" id="PS50238">
    <property type="entry name" value="RHOGAP"/>
    <property type="match status" value="1"/>
</dbReference>
<feature type="compositionally biased region" description="Polar residues" evidence="1">
    <location>
        <begin position="596"/>
        <end position="605"/>
    </location>
</feature>
<feature type="compositionally biased region" description="Polar residues" evidence="1">
    <location>
        <begin position="621"/>
        <end position="639"/>
    </location>
</feature>
<dbReference type="PANTHER" id="PTHR15002">
    <property type="entry name" value="RIBOSOMAL BIOGENESIS PROTEIN LAS1L"/>
    <property type="match status" value="1"/>
</dbReference>
<evidence type="ECO:0000313" key="4">
    <source>
        <dbReference type="Proteomes" id="UP000092993"/>
    </source>
</evidence>
<dbReference type="SUPFAM" id="SSF48350">
    <property type="entry name" value="GTPase activation domain, GAP"/>
    <property type="match status" value="1"/>
</dbReference>
<dbReference type="STRING" id="5627.A0A1C7MQR7"/>
<dbReference type="InterPro" id="IPR027267">
    <property type="entry name" value="AH/BAR_dom_sf"/>
</dbReference>
<dbReference type="GO" id="GO:0004519">
    <property type="term" value="F:endonuclease activity"/>
    <property type="evidence" value="ECO:0007669"/>
    <property type="project" value="InterPro"/>
</dbReference>
<feature type="compositionally biased region" description="Basic and acidic residues" evidence="1">
    <location>
        <begin position="1177"/>
        <end position="1196"/>
    </location>
</feature>
<name>A0A1C7MQR7_GRIFR</name>
<dbReference type="Gene3D" id="1.10.555.10">
    <property type="entry name" value="Rho GTPase activation protein"/>
    <property type="match status" value="1"/>
</dbReference>
<dbReference type="Pfam" id="PF04031">
    <property type="entry name" value="Las1"/>
    <property type="match status" value="1"/>
</dbReference>
<sequence length="1196" mass="131905">MRLPRRVPWTFLTELEQLCSWIYADEADIDAKVLAVRRLAAWKASVSLPHALESTLGLLTVVLQDGSAQASSSHLSIRMSYAAAIIRLVNGLVDPLQLGAYARSIASIATQLGLPPWLVELRHAATHEELPSIEVLREAARESMRWLLNNYFLPTLNPSNPPSARLKPLRPIAPLLKQYKRLLKTTTRDMSLRAKFQPEIAKALRDMERWISEAKVAADPEGGFGWDVNEIDDENEGGDVRERWALDRFCDALLERGAMVPLSRKKRISPGTKMTLTRSLLHIWTPMITHLQSLHPTLALRLVIGITSRLLSRPQQEDIRSDVVALVAHEYKADISYEMCLAGWANWLIDTWDTSSEEDYGALRREDVVVGLISNFGPLGNEIVGEAKAVNALLKALCAGHSNLEKVDTLLSVQPALTGKEWQDRDLDVMDERLSRLMTLQGSIDELAVHLRPAVPNETSEIALPLGWRKLNSPQGAISLFDLHLKVLADSYLSFFQERKKVEEAYVSALLKLHHKSKAIDNFLDDHLELNTTRAAWGEISDNDSEASTRTAFLEALSSGVIEPLASFKDYKATSVVAPPLSPTIPSDPGNFIVSPRQSLNNSRPVVTAPQPLRPLDRRPSTSAISARNRSPSSSTTLQDLAHQGKKQLNQLMTFLDKSGNVKESLGGGRSDNALRSVRAKREADEADKEYRKAVHWLETLRLRRVKILESGYNSLESFVRESAETVKNVLEIYTDNLTATAATLSQLCDHGRQMVMKISPQKDSSVVAANIPHLIFGVGLVDYATTHGLSEGEVPKIVRICIDDIEQRGMDAEGLYRVSGRHSAVQELQHKIERNEAGFSFNPAVDDVYVVSNLLKLYLRELPEPIFKFPLQERIQHTEDLDEHVSNNFMVLRSKMRRLPAIHQATLKAIVEHLARVAARSDKNKMDSRNLAIVFGSVIFGDDDFPRTGDLLSVQSWKDTLMEDLITHASALFAGMGSPPLPGTPLGDVAAAVTYGSSHTSVSNMPPPSPQRSPEPSDSLLPSLLHTEITPSSHKKHPPIPSLGSLTSRSPTPSIKDGPWFDDQISVPTVPPNTRNPESGPSTPLPLRSPWPEEDPSLSTGTSSAAQSRASSRTSSRMPLGSDKVRDEFNNPTSLQSSATNFESALSSSASAAAFASQPSPRMPASSLPQLSPPHSADHATFEIPGSRDRRRSSE</sequence>
<feature type="compositionally biased region" description="Polar residues" evidence="1">
    <location>
        <begin position="1131"/>
        <end position="1144"/>
    </location>
</feature>
<dbReference type="Pfam" id="PF00620">
    <property type="entry name" value="RhoGAP"/>
    <property type="match status" value="1"/>
</dbReference>
<feature type="compositionally biased region" description="Polar residues" evidence="1">
    <location>
        <begin position="1073"/>
        <end position="1083"/>
    </location>
</feature>
<keyword evidence="4" id="KW-1185">Reference proteome</keyword>
<feature type="compositionally biased region" description="Low complexity" evidence="1">
    <location>
        <begin position="1015"/>
        <end position="1026"/>
    </location>
</feature>
<proteinExistence type="predicted"/>
<feature type="compositionally biased region" description="Low complexity" evidence="1">
    <location>
        <begin position="1100"/>
        <end position="1118"/>
    </location>
</feature>